<dbReference type="GO" id="GO:0005085">
    <property type="term" value="F:guanyl-nucleotide exchange factor activity"/>
    <property type="evidence" value="ECO:0007669"/>
    <property type="project" value="InterPro"/>
</dbReference>
<reference evidence="3" key="1">
    <citation type="submission" date="2013-05" db="EMBL/GenBank/DDBJ databases">
        <authorList>
            <person name="Yim A.K.Y."/>
            <person name="Chan T.F."/>
            <person name="Ji K.M."/>
            <person name="Liu X.Y."/>
            <person name="Zhou J.W."/>
            <person name="Li R.Q."/>
            <person name="Yang K.Y."/>
            <person name="Li J."/>
            <person name="Li M."/>
            <person name="Law P.T.W."/>
            <person name="Wu Y.L."/>
            <person name="Cai Z.L."/>
            <person name="Qin H."/>
            <person name="Bao Y."/>
            <person name="Leung R.K.K."/>
            <person name="Ng P.K.S."/>
            <person name="Zou J."/>
            <person name="Zhong X.J."/>
            <person name="Ran P.X."/>
            <person name="Zhong N.S."/>
            <person name="Liu Z.G."/>
            <person name="Tsui S.K.W."/>
        </authorList>
    </citation>
    <scope>NUCLEOTIDE SEQUENCE</scope>
    <source>
        <strain evidence="3">Derf</strain>
        <tissue evidence="3">Whole organism</tissue>
    </source>
</reference>
<name>A0A922HNZ4_DERFA</name>
<dbReference type="Proteomes" id="UP000790347">
    <property type="component" value="Unassembled WGS sequence"/>
</dbReference>
<evidence type="ECO:0000313" key="4">
    <source>
        <dbReference type="Proteomes" id="UP000790347"/>
    </source>
</evidence>
<organism evidence="3 4">
    <name type="scientific">Dermatophagoides farinae</name>
    <name type="common">American house dust mite</name>
    <dbReference type="NCBI Taxonomy" id="6954"/>
    <lineage>
        <taxon>Eukaryota</taxon>
        <taxon>Metazoa</taxon>
        <taxon>Ecdysozoa</taxon>
        <taxon>Arthropoda</taxon>
        <taxon>Chelicerata</taxon>
        <taxon>Arachnida</taxon>
        <taxon>Acari</taxon>
        <taxon>Acariformes</taxon>
        <taxon>Sarcoptiformes</taxon>
        <taxon>Astigmata</taxon>
        <taxon>Psoroptidia</taxon>
        <taxon>Analgoidea</taxon>
        <taxon>Pyroglyphidae</taxon>
        <taxon>Dermatophagoidinae</taxon>
        <taxon>Dermatophagoides</taxon>
    </lineage>
</organism>
<dbReference type="InterPro" id="IPR035899">
    <property type="entry name" value="DBL_dom_sf"/>
</dbReference>
<comment type="caution">
    <text evidence="3">The sequence shown here is derived from an EMBL/GenBank/DDBJ whole genome shotgun (WGS) entry which is preliminary data.</text>
</comment>
<feature type="region of interest" description="Disordered" evidence="1">
    <location>
        <begin position="39"/>
        <end position="81"/>
    </location>
</feature>
<dbReference type="EMBL" id="ASGP02000008">
    <property type="protein sequence ID" value="KAH9493640.1"/>
    <property type="molecule type" value="Genomic_DNA"/>
</dbReference>
<dbReference type="InterPro" id="IPR000219">
    <property type="entry name" value="DH_dom"/>
</dbReference>
<keyword evidence="4" id="KW-1185">Reference proteome</keyword>
<feature type="region of interest" description="Disordered" evidence="1">
    <location>
        <begin position="908"/>
        <end position="946"/>
    </location>
</feature>
<evidence type="ECO:0000256" key="1">
    <source>
        <dbReference type="SAM" id="MobiDB-lite"/>
    </source>
</evidence>
<dbReference type="Pfam" id="PF00621">
    <property type="entry name" value="RhoGEF"/>
    <property type="match status" value="1"/>
</dbReference>
<dbReference type="PROSITE" id="PS50010">
    <property type="entry name" value="DH_2"/>
    <property type="match status" value="1"/>
</dbReference>
<gene>
    <name evidence="3" type="ORF">DERF_014380</name>
</gene>
<feature type="region of interest" description="Disordered" evidence="1">
    <location>
        <begin position="113"/>
        <end position="149"/>
    </location>
</feature>
<dbReference type="SMART" id="SM00325">
    <property type="entry name" value="RhoGEF"/>
    <property type="match status" value="1"/>
</dbReference>
<dbReference type="AlphaFoldDB" id="A0A922HNZ4"/>
<feature type="compositionally biased region" description="Low complexity" evidence="1">
    <location>
        <begin position="116"/>
        <end position="127"/>
    </location>
</feature>
<evidence type="ECO:0000259" key="2">
    <source>
        <dbReference type="PROSITE" id="PS50010"/>
    </source>
</evidence>
<accession>A0A922HNZ4</accession>
<feature type="region of interest" description="Disordered" evidence="1">
    <location>
        <begin position="869"/>
        <end position="889"/>
    </location>
</feature>
<dbReference type="PANTHER" id="PTHR12845:SF5">
    <property type="entry name" value="EPHEXIN, ISOFORM D"/>
    <property type="match status" value="1"/>
</dbReference>
<evidence type="ECO:0000313" key="3">
    <source>
        <dbReference type="EMBL" id="KAH9493640.1"/>
    </source>
</evidence>
<feature type="compositionally biased region" description="Basic and acidic residues" evidence="1">
    <location>
        <begin position="195"/>
        <end position="206"/>
    </location>
</feature>
<dbReference type="SUPFAM" id="SSF48065">
    <property type="entry name" value="DBL homology domain (DH-domain)"/>
    <property type="match status" value="1"/>
</dbReference>
<reference evidence="3" key="2">
    <citation type="journal article" date="2022" name="Res Sq">
        <title>Comparative Genomics Reveals Insights into the Divergent Evolution of Astigmatic Mites and Household Pest Adaptations.</title>
        <authorList>
            <person name="Xiong Q."/>
            <person name="Wan A.T.-Y."/>
            <person name="Liu X.-Y."/>
            <person name="Fung C.S.-H."/>
            <person name="Xiao X."/>
            <person name="Malainual N."/>
            <person name="Hou J."/>
            <person name="Wang L."/>
            <person name="Wang M."/>
            <person name="Yang K."/>
            <person name="Cui Y."/>
            <person name="Leung E."/>
            <person name="Nong W."/>
            <person name="Shin S.-K."/>
            <person name="Au S."/>
            <person name="Jeong K.Y."/>
            <person name="Chew F.T."/>
            <person name="Hui J."/>
            <person name="Leung T.F."/>
            <person name="Tungtrongchitr A."/>
            <person name="Zhong N."/>
            <person name="Liu Z."/>
            <person name="Tsui S."/>
        </authorList>
    </citation>
    <scope>NUCLEOTIDE SEQUENCE</scope>
    <source>
        <strain evidence="3">Derf</strain>
        <tissue evidence="3">Whole organism</tissue>
    </source>
</reference>
<feature type="compositionally biased region" description="Acidic residues" evidence="1">
    <location>
        <begin position="51"/>
        <end position="68"/>
    </location>
</feature>
<dbReference type="InterPro" id="IPR047271">
    <property type="entry name" value="Ephexin-like"/>
</dbReference>
<feature type="compositionally biased region" description="Low complexity" evidence="1">
    <location>
        <begin position="869"/>
        <end position="880"/>
    </location>
</feature>
<proteinExistence type="predicted"/>
<dbReference type="PANTHER" id="PTHR12845">
    <property type="entry name" value="GUANINE NUCLEOTIDE EXCHANGE FACTOR"/>
    <property type="match status" value="1"/>
</dbReference>
<feature type="compositionally biased region" description="Basic and acidic residues" evidence="1">
    <location>
        <begin position="923"/>
        <end position="938"/>
    </location>
</feature>
<protein>
    <recommendedName>
        <fullName evidence="2">DH domain-containing protein</fullName>
    </recommendedName>
</protein>
<dbReference type="Gene3D" id="1.20.900.10">
    <property type="entry name" value="Dbl homology (DH) domain"/>
    <property type="match status" value="1"/>
</dbReference>
<feature type="domain" description="DH" evidence="2">
    <location>
        <begin position="494"/>
        <end position="680"/>
    </location>
</feature>
<feature type="region of interest" description="Disordered" evidence="1">
    <location>
        <begin position="178"/>
        <end position="206"/>
    </location>
</feature>
<sequence length="955" mass="111022">MKILMRGMALFMLQFLLWILNTFRYFFISDNGNLVSNTPNKQPHGITANDHDDDDDDDDDQNDDEIEELMPPSKQQNDSTTINETTIKQSSSIIGGQSSIGYDILISKTKPEVIDDNQNNDNNNNENAEMASTISESRNDSIEKTAPPTSSLHRLCNMFQNMIDELKKVDIRDSETIIDDHDDNNNKGTFLHPSPYDDHHTDDGDHESQQQQMVNEQQPLPLLQKSTITKRQRISRTTVSIVLRVYHRVGTRGHRIGCVHRYRIKPTKNIKQFLKQIETIKSKPKLVRKKQRNLIQSTTTTTQHHDDERKIEQISIVEKNSENRTERSRSTGDVLILGNSTGKKPPLCRLTNNRAFSLTLDDLKFHQHDQMEQINNEANCDFDCGDERLKAIDQDDDGVDDNDDKLVNLNKRLPLRSSWRRKNFYKRRESLDEYLQRKVFKMNENENDSESSPLIMMDNNRILKFQSNNPWLNYIKTCGQRKIDWESLTTEQIMMYESMFELIVTEKSYLVQLEKLMNLSKRIPAIASILSSYDQKILFGNLQPLYVVNQLLYNDFVRSFHEDFFMHRIFRTFQQYFNEKFEPYIEYIRGQNGRDSVMANKNLAIAIPKDVKMLQSLFITPMQRITRYPLLLKTILDRMKKFEAKSNTVAADHQMMKTLKDDVEKCFESATRFSMRCDNAVNELMKLQLLIEFRKKLTGNFNFDLNDNFVITGREIYRQAQIKIAKHICLLNTDELKDIRTRNSMLILLTDLLMLADYKQRKDKYKVIECERLDRVEFSLGSLIVNDDTSPKLSSFTHQNPLALPNHNGGSKIVWSKMTTSTLNTIKFVKLNQTDLYQFVFANSDELEQFFNKFKELKFNLLLANQKQQQPLSPSSSKSSINGLIANGDGQTKNLSTVDDFGGQMNKTLKSNILRPSKSLPMDPRDDGEQHNDDDNNKNKNNNLGDDKIFKTYSF</sequence>